<dbReference type="EMBL" id="SDWU01000021">
    <property type="protein sequence ID" value="RYB98821.1"/>
    <property type="molecule type" value="Genomic_DNA"/>
</dbReference>
<feature type="transmembrane region" description="Helical" evidence="2">
    <location>
        <begin position="6"/>
        <end position="31"/>
    </location>
</feature>
<feature type="region of interest" description="Disordered" evidence="1">
    <location>
        <begin position="33"/>
        <end position="52"/>
    </location>
</feature>
<dbReference type="Pfam" id="PF09851">
    <property type="entry name" value="SHOCT"/>
    <property type="match status" value="1"/>
</dbReference>
<proteinExistence type="predicted"/>
<keyword evidence="2" id="KW-0812">Transmembrane</keyword>
<evidence type="ECO:0000256" key="2">
    <source>
        <dbReference type="SAM" id="Phobius"/>
    </source>
</evidence>
<dbReference type="Proteomes" id="UP000293291">
    <property type="component" value="Unassembled WGS sequence"/>
</dbReference>
<evidence type="ECO:0000313" key="4">
    <source>
        <dbReference type="EMBL" id="RYB98821.1"/>
    </source>
</evidence>
<feature type="domain" description="SHOCT" evidence="3">
    <location>
        <begin position="59"/>
        <end position="80"/>
    </location>
</feature>
<dbReference type="AlphaFoldDB" id="A0A4Q2S7T3"/>
<organism evidence="4 5">
    <name type="scientific">Nocardioides ganghwensis</name>
    <dbReference type="NCBI Taxonomy" id="252230"/>
    <lineage>
        <taxon>Bacteria</taxon>
        <taxon>Bacillati</taxon>
        <taxon>Actinomycetota</taxon>
        <taxon>Actinomycetes</taxon>
        <taxon>Propionibacteriales</taxon>
        <taxon>Nocardioidaceae</taxon>
        <taxon>Nocardioides</taxon>
    </lineage>
</organism>
<name>A0A4Q2S7T3_9ACTN</name>
<evidence type="ECO:0000256" key="1">
    <source>
        <dbReference type="SAM" id="MobiDB-lite"/>
    </source>
</evidence>
<keyword evidence="2" id="KW-1133">Transmembrane helix</keyword>
<comment type="caution">
    <text evidence="4">The sequence shown here is derived from an EMBL/GenBank/DDBJ whole genome shotgun (WGS) entry which is preliminary data.</text>
</comment>
<evidence type="ECO:0000313" key="5">
    <source>
        <dbReference type="Proteomes" id="UP000293291"/>
    </source>
</evidence>
<dbReference type="InterPro" id="IPR018649">
    <property type="entry name" value="SHOCT"/>
</dbReference>
<reference evidence="4 5" key="1">
    <citation type="submission" date="2019-01" db="EMBL/GenBank/DDBJ databases">
        <title>Novel species of Nocardioides.</title>
        <authorList>
            <person name="Liu Q."/>
            <person name="Xin Y.-H."/>
        </authorList>
    </citation>
    <scope>NUCLEOTIDE SEQUENCE [LARGE SCALE GENOMIC DNA]</scope>
    <source>
        <strain evidence="4 5">CGMCC 4.6875</strain>
    </source>
</reference>
<gene>
    <name evidence="4" type="ORF">EUA07_17475</name>
</gene>
<evidence type="ECO:0000259" key="3">
    <source>
        <dbReference type="Pfam" id="PF09851"/>
    </source>
</evidence>
<sequence length="84" mass="8852">MHEGYGFGWFALIVLLLVLVGLAVALLVVMLRSPGRGGSGSATGSTTGPNMGSSEAALILRRRFAAGEIDEDEFRRRLSALSDS</sequence>
<keyword evidence="2" id="KW-0472">Membrane</keyword>
<accession>A0A4Q2S7T3</accession>
<keyword evidence="5" id="KW-1185">Reference proteome</keyword>
<dbReference type="OrthoDB" id="3748887at2"/>
<protein>
    <submittedName>
        <fullName evidence="4">SHOCT domain-containing protein</fullName>
    </submittedName>
</protein>